<accession>A0ACA9Y841</accession>
<protein>
    <submittedName>
        <fullName evidence="1">Dolichyldiphosphatase</fullName>
    </submittedName>
</protein>
<proteinExistence type="predicted"/>
<evidence type="ECO:0000313" key="2">
    <source>
        <dbReference type="Proteomes" id="UP001152531"/>
    </source>
</evidence>
<keyword evidence="2" id="KW-1185">Reference proteome</keyword>
<sequence length="234" mass="27099">MPTYFPNDIKYNPVPFDLTYVVYDPKDPLGILCVHLSLFPIYTMVFYASWFLLTREIEPVIVVGGHLVSEIINKFAKKFLKEPRPDFHKEFGTGSLSYGMPSAHGQHMGFFVGYFLCILLFKINNLPPMQKYLGCIILSLTSLGVCFSRVYLLYHTAQQVIVGTLFGMFLGMSFFLVTSVMRDVGLIDWILSWPFVKFFYIKDSYFHSYQSFKDEYDYYLSLKSSNTLTNLTKI</sequence>
<name>A0ACA9Y841_9ASCO</name>
<comment type="caution">
    <text evidence="1">The sequence shown here is derived from an EMBL/GenBank/DDBJ whole genome shotgun (WGS) entry which is preliminary data.</text>
</comment>
<reference evidence="1" key="1">
    <citation type="submission" date="2022-06" db="EMBL/GenBank/DDBJ databases">
        <authorList>
            <person name="Legras J.-L."/>
            <person name="Devillers H."/>
            <person name="Grondin C."/>
        </authorList>
    </citation>
    <scope>NUCLEOTIDE SEQUENCE</scope>
    <source>
        <strain evidence="1">CLIB 1444</strain>
    </source>
</reference>
<organism evidence="1 2">
    <name type="scientific">[Candida] jaroonii</name>
    <dbReference type="NCBI Taxonomy" id="467808"/>
    <lineage>
        <taxon>Eukaryota</taxon>
        <taxon>Fungi</taxon>
        <taxon>Dikarya</taxon>
        <taxon>Ascomycota</taxon>
        <taxon>Saccharomycotina</taxon>
        <taxon>Pichiomycetes</taxon>
        <taxon>Debaryomycetaceae</taxon>
        <taxon>Yamadazyma</taxon>
    </lineage>
</organism>
<dbReference type="EMBL" id="CALSDN010000005">
    <property type="protein sequence ID" value="CAH6721176.1"/>
    <property type="molecule type" value="Genomic_DNA"/>
</dbReference>
<dbReference type="Proteomes" id="UP001152531">
    <property type="component" value="Unassembled WGS sequence"/>
</dbReference>
<evidence type="ECO:0000313" key="1">
    <source>
        <dbReference type="EMBL" id="CAH6721176.1"/>
    </source>
</evidence>
<gene>
    <name evidence="1" type="ORF">CLIB1444_05S05248</name>
</gene>